<comment type="caution">
    <text evidence="6">The sequence shown here is derived from an EMBL/GenBank/DDBJ whole genome shotgun (WGS) entry which is preliminary data.</text>
</comment>
<dbReference type="SUPFAM" id="SSF52058">
    <property type="entry name" value="L domain-like"/>
    <property type="match status" value="1"/>
</dbReference>
<keyword evidence="3" id="KW-0611">Plant defense</keyword>
<dbReference type="EMBL" id="JASCZI010090679">
    <property type="protein sequence ID" value="MED6144820.1"/>
    <property type="molecule type" value="Genomic_DNA"/>
</dbReference>
<protein>
    <submittedName>
        <fullName evidence="6">Uncharacterized protein</fullName>
    </submittedName>
</protein>
<dbReference type="InterPro" id="IPR058546">
    <property type="entry name" value="RPS4B/Roq1-like_LRR"/>
</dbReference>
<organism evidence="6 7">
    <name type="scientific">Stylosanthes scabra</name>
    <dbReference type="NCBI Taxonomy" id="79078"/>
    <lineage>
        <taxon>Eukaryota</taxon>
        <taxon>Viridiplantae</taxon>
        <taxon>Streptophyta</taxon>
        <taxon>Embryophyta</taxon>
        <taxon>Tracheophyta</taxon>
        <taxon>Spermatophyta</taxon>
        <taxon>Magnoliopsida</taxon>
        <taxon>eudicotyledons</taxon>
        <taxon>Gunneridae</taxon>
        <taxon>Pentapetalae</taxon>
        <taxon>rosids</taxon>
        <taxon>fabids</taxon>
        <taxon>Fabales</taxon>
        <taxon>Fabaceae</taxon>
        <taxon>Papilionoideae</taxon>
        <taxon>50 kb inversion clade</taxon>
        <taxon>dalbergioids sensu lato</taxon>
        <taxon>Dalbergieae</taxon>
        <taxon>Pterocarpus clade</taxon>
        <taxon>Stylosanthes</taxon>
    </lineage>
</organism>
<dbReference type="InterPro" id="IPR045344">
    <property type="entry name" value="C-JID"/>
</dbReference>
<dbReference type="InterPro" id="IPR032675">
    <property type="entry name" value="LRR_dom_sf"/>
</dbReference>
<dbReference type="Gene3D" id="3.80.10.10">
    <property type="entry name" value="Ribonuclease Inhibitor"/>
    <property type="match status" value="2"/>
</dbReference>
<evidence type="ECO:0000256" key="2">
    <source>
        <dbReference type="ARBA" id="ARBA00022737"/>
    </source>
</evidence>
<dbReference type="PANTHER" id="PTHR45752:SF195">
    <property type="entry name" value="LEUCINE-RICH REPEAT (LRR) FAMILY PROTEIN-RELATED"/>
    <property type="match status" value="1"/>
</dbReference>
<keyword evidence="7" id="KW-1185">Reference proteome</keyword>
<proteinExistence type="predicted"/>
<accession>A0ABU6T8G8</accession>
<evidence type="ECO:0000256" key="3">
    <source>
        <dbReference type="ARBA" id="ARBA00022821"/>
    </source>
</evidence>
<evidence type="ECO:0000259" key="4">
    <source>
        <dbReference type="Pfam" id="PF20160"/>
    </source>
</evidence>
<reference evidence="6 7" key="1">
    <citation type="journal article" date="2023" name="Plants (Basel)">
        <title>Bridging the Gap: Combining Genomics and Transcriptomics Approaches to Understand Stylosanthes scabra, an Orphan Legume from the Brazilian Caatinga.</title>
        <authorList>
            <person name="Ferreira-Neto J.R.C."/>
            <person name="da Silva M.D."/>
            <person name="Binneck E."/>
            <person name="de Melo N.F."/>
            <person name="da Silva R.H."/>
            <person name="de Melo A.L.T.M."/>
            <person name="Pandolfi V."/>
            <person name="Bustamante F.O."/>
            <person name="Brasileiro-Vidal A.C."/>
            <person name="Benko-Iseppon A.M."/>
        </authorList>
    </citation>
    <scope>NUCLEOTIDE SEQUENCE [LARGE SCALE GENOMIC DNA]</scope>
    <source>
        <tissue evidence="6">Leaves</tissue>
    </source>
</reference>
<keyword evidence="1" id="KW-0433">Leucine-rich repeat</keyword>
<dbReference type="Pfam" id="PF20160">
    <property type="entry name" value="C-JID"/>
    <property type="match status" value="1"/>
</dbReference>
<dbReference type="PANTHER" id="PTHR45752">
    <property type="entry name" value="LEUCINE-RICH REPEAT-CONTAINING"/>
    <property type="match status" value="1"/>
</dbReference>
<evidence type="ECO:0000256" key="1">
    <source>
        <dbReference type="ARBA" id="ARBA00022614"/>
    </source>
</evidence>
<evidence type="ECO:0000313" key="6">
    <source>
        <dbReference type="EMBL" id="MED6144820.1"/>
    </source>
</evidence>
<gene>
    <name evidence="6" type="ORF">PIB30_019064</name>
</gene>
<keyword evidence="2" id="KW-0677">Repeat</keyword>
<dbReference type="InterPro" id="IPR050715">
    <property type="entry name" value="LRR-SigEffector_domain"/>
</dbReference>
<evidence type="ECO:0000259" key="5">
    <source>
        <dbReference type="Pfam" id="PF23286"/>
    </source>
</evidence>
<feature type="domain" description="Disease resistance protein RPS4B/Roq1-like leucine-rich repeats" evidence="5">
    <location>
        <begin position="72"/>
        <end position="252"/>
    </location>
</feature>
<dbReference type="Pfam" id="PF23286">
    <property type="entry name" value="LRR_13"/>
    <property type="match status" value="1"/>
</dbReference>
<dbReference type="Proteomes" id="UP001341840">
    <property type="component" value="Unassembled WGS sequence"/>
</dbReference>
<evidence type="ECO:0000313" key="7">
    <source>
        <dbReference type="Proteomes" id="UP001341840"/>
    </source>
</evidence>
<name>A0ABU6T8G8_9FABA</name>
<sequence length="424" mass="47741">MKKLKSLNLWDCRRLKQVPDLSEAPNLEILNLGCCAELNDFPSYLTHHKSLVKLTLWKCSRFETLGSKLEMSSLQELDLKGCTRMRKLPEFGESMKHLSILSLWSTAIEELPTTIGCLVGLKELHLDHCKRLACLPDSIQDLKSLTLLSLSHCPNALQSLHSLSGLTSLGTLRLSGCFLTSQESSSSYDLGNLVSLTDLELSKNNFERVPINIHELPRLRCLNLDYCPNLKVLPELPSSIRELSAQDCGSLDIRWNSNVLSKVCCSFAESANHDAEGLLQMFVTQKQTRLKIEEEIPTWFVHQEQGNGVSVTLPHNKTMALALCFQLCPVTSSHISCGPLPACPSVICNGKDFIKESLTEMFETNHSQHFILCLPSDYFVDQVCQDYNFQLLFPIYFQMKVVSSRARWVCKQDIQDLKKSGSQT</sequence>
<feature type="domain" description="C-JID" evidence="4">
    <location>
        <begin position="293"/>
        <end position="385"/>
    </location>
</feature>